<dbReference type="InterPro" id="IPR036388">
    <property type="entry name" value="WH-like_DNA-bd_sf"/>
</dbReference>
<dbReference type="Pfam" id="PF13404">
    <property type="entry name" value="HTH_AsnC-type"/>
    <property type="match status" value="1"/>
</dbReference>
<evidence type="ECO:0000313" key="6">
    <source>
        <dbReference type="Proteomes" id="UP000295371"/>
    </source>
</evidence>
<dbReference type="GO" id="GO:0005829">
    <property type="term" value="C:cytosol"/>
    <property type="evidence" value="ECO:0007669"/>
    <property type="project" value="TreeGrafter"/>
</dbReference>
<dbReference type="Proteomes" id="UP000295371">
    <property type="component" value="Unassembled WGS sequence"/>
</dbReference>
<dbReference type="SUPFAM" id="SSF46785">
    <property type="entry name" value="Winged helix' DNA-binding domain"/>
    <property type="match status" value="1"/>
</dbReference>
<dbReference type="GO" id="GO:0043565">
    <property type="term" value="F:sequence-specific DNA binding"/>
    <property type="evidence" value="ECO:0007669"/>
    <property type="project" value="InterPro"/>
</dbReference>
<dbReference type="PROSITE" id="PS50956">
    <property type="entry name" value="HTH_ASNC_2"/>
    <property type="match status" value="1"/>
</dbReference>
<dbReference type="Pfam" id="PF01037">
    <property type="entry name" value="AsnC_trans_reg"/>
    <property type="match status" value="1"/>
</dbReference>
<reference evidence="5 6" key="1">
    <citation type="submission" date="2019-03" db="EMBL/GenBank/DDBJ databases">
        <title>Genomic Encyclopedia of Archaeal and Bacterial Type Strains, Phase II (KMG-II): from individual species to whole genera.</title>
        <authorList>
            <person name="Goeker M."/>
        </authorList>
    </citation>
    <scope>NUCLEOTIDE SEQUENCE [LARGE SCALE GENOMIC DNA]</scope>
    <source>
        <strain evidence="5 6">DSM 24323</strain>
    </source>
</reference>
<name>A0A4R7J303_9ACTN</name>
<evidence type="ECO:0000256" key="2">
    <source>
        <dbReference type="ARBA" id="ARBA00023125"/>
    </source>
</evidence>
<dbReference type="PANTHER" id="PTHR30154:SF34">
    <property type="entry name" value="TRANSCRIPTIONAL REGULATOR AZLB"/>
    <property type="match status" value="1"/>
</dbReference>
<dbReference type="InterPro" id="IPR019888">
    <property type="entry name" value="Tscrpt_reg_AsnC-like"/>
</dbReference>
<feature type="domain" description="HTH asnC-type" evidence="4">
    <location>
        <begin position="3"/>
        <end position="77"/>
    </location>
</feature>
<dbReference type="EMBL" id="SOAW01000002">
    <property type="protein sequence ID" value="TDT30856.1"/>
    <property type="molecule type" value="Genomic_DNA"/>
</dbReference>
<dbReference type="InterPro" id="IPR019885">
    <property type="entry name" value="Tscrpt_reg_HTH_AsnC-type_CS"/>
</dbReference>
<dbReference type="PROSITE" id="PS00519">
    <property type="entry name" value="HTH_ASNC_1"/>
    <property type="match status" value="1"/>
</dbReference>
<keyword evidence="3" id="KW-0804">Transcription</keyword>
<gene>
    <name evidence="5" type="ORF">CLV29_2262</name>
</gene>
<dbReference type="GO" id="GO:0043200">
    <property type="term" value="P:response to amino acid"/>
    <property type="evidence" value="ECO:0007669"/>
    <property type="project" value="TreeGrafter"/>
</dbReference>
<dbReference type="Gene3D" id="1.10.10.10">
    <property type="entry name" value="Winged helix-like DNA-binding domain superfamily/Winged helix DNA-binding domain"/>
    <property type="match status" value="1"/>
</dbReference>
<keyword evidence="6" id="KW-1185">Reference proteome</keyword>
<dbReference type="PANTHER" id="PTHR30154">
    <property type="entry name" value="LEUCINE-RESPONSIVE REGULATORY PROTEIN"/>
    <property type="match status" value="1"/>
</dbReference>
<dbReference type="OrthoDB" id="9809462at2"/>
<evidence type="ECO:0000259" key="4">
    <source>
        <dbReference type="PROSITE" id="PS50956"/>
    </source>
</evidence>
<dbReference type="Gene3D" id="3.30.70.920">
    <property type="match status" value="1"/>
</dbReference>
<organism evidence="5 6">
    <name type="scientific">Naumannella halotolerans</name>
    <dbReference type="NCBI Taxonomy" id="993414"/>
    <lineage>
        <taxon>Bacteria</taxon>
        <taxon>Bacillati</taxon>
        <taxon>Actinomycetota</taxon>
        <taxon>Actinomycetes</taxon>
        <taxon>Propionibacteriales</taxon>
        <taxon>Propionibacteriaceae</taxon>
        <taxon>Naumannella</taxon>
    </lineage>
</organism>
<dbReference type="AlphaFoldDB" id="A0A4R7J303"/>
<dbReference type="SUPFAM" id="SSF54909">
    <property type="entry name" value="Dimeric alpha+beta barrel"/>
    <property type="match status" value="1"/>
</dbReference>
<keyword evidence="1" id="KW-0805">Transcription regulation</keyword>
<dbReference type="RefSeq" id="WP_133755204.1">
    <property type="nucleotide sequence ID" value="NZ_CP171129.1"/>
</dbReference>
<dbReference type="InterPro" id="IPR000485">
    <property type="entry name" value="AsnC-type_HTH_dom"/>
</dbReference>
<evidence type="ECO:0000256" key="1">
    <source>
        <dbReference type="ARBA" id="ARBA00023015"/>
    </source>
</evidence>
<proteinExistence type="predicted"/>
<keyword evidence="2 5" id="KW-0238">DNA-binding</keyword>
<comment type="caution">
    <text evidence="5">The sequence shown here is derived from an EMBL/GenBank/DDBJ whole genome shotgun (WGS) entry which is preliminary data.</text>
</comment>
<protein>
    <submittedName>
        <fullName evidence="5">DNA-binding Lrp family transcriptional regulator</fullName>
    </submittedName>
</protein>
<sequence>MALDDLDRRLLSALREDGRASTAALSRQLGVSRATVGARIARLVEEGTIIGFTARVRGEADPLTIHAVSLIEVEGRSIDAVIRRLRGFSEITSLHSTNGSWDLVAELRTANLGDFDRLLGQIRSIDGVINSETSLLLSSVLR</sequence>
<evidence type="ECO:0000313" key="5">
    <source>
        <dbReference type="EMBL" id="TDT30856.1"/>
    </source>
</evidence>
<dbReference type="SMART" id="SM00344">
    <property type="entry name" value="HTH_ASNC"/>
    <property type="match status" value="1"/>
</dbReference>
<dbReference type="PRINTS" id="PR00033">
    <property type="entry name" value="HTHASNC"/>
</dbReference>
<dbReference type="InterPro" id="IPR036390">
    <property type="entry name" value="WH_DNA-bd_sf"/>
</dbReference>
<evidence type="ECO:0000256" key="3">
    <source>
        <dbReference type="ARBA" id="ARBA00023163"/>
    </source>
</evidence>
<accession>A0A4R7J303</accession>
<dbReference type="InterPro" id="IPR011008">
    <property type="entry name" value="Dimeric_a/b-barrel"/>
</dbReference>
<dbReference type="InterPro" id="IPR019887">
    <property type="entry name" value="Tscrpt_reg_AsnC/Lrp_C"/>
</dbReference>